<keyword evidence="7 10" id="KW-0443">Lipid metabolism</keyword>
<dbReference type="OrthoDB" id="10259681at2759"/>
<reference evidence="11 12" key="1">
    <citation type="submission" date="2015-07" db="EMBL/GenBank/DDBJ databases">
        <title>The genome of Melipona quadrifasciata.</title>
        <authorList>
            <person name="Pan H."/>
            <person name="Kapheim K."/>
        </authorList>
    </citation>
    <scope>NUCLEOTIDE SEQUENCE [LARGE SCALE GENOMIC DNA]</scope>
    <source>
        <strain evidence="11">0111107301</strain>
        <tissue evidence="11">Whole body</tissue>
    </source>
</reference>
<keyword evidence="12" id="KW-1185">Reference proteome</keyword>
<comment type="caution">
    <text evidence="10">Lacks conserved residue(s) required for the propagation of feature annotation.</text>
</comment>
<evidence type="ECO:0000313" key="11">
    <source>
        <dbReference type="EMBL" id="KOX73201.1"/>
    </source>
</evidence>
<name>A0A0N0U532_9HYME</name>
<evidence type="ECO:0000313" key="12">
    <source>
        <dbReference type="Proteomes" id="UP000053105"/>
    </source>
</evidence>
<evidence type="ECO:0000256" key="8">
    <source>
        <dbReference type="ARBA" id="ARBA00023136"/>
    </source>
</evidence>
<dbReference type="InterPro" id="IPR030457">
    <property type="entry name" value="ELO_CS"/>
</dbReference>
<dbReference type="STRING" id="166423.A0A0N0U532"/>
<dbReference type="PANTHER" id="PTHR11157:SF17">
    <property type="entry name" value="ELONGATION OF VERY LONG CHAIN FATTY ACIDS PROTEIN 6"/>
    <property type="match status" value="1"/>
</dbReference>
<dbReference type="EMBL" id="KQ435802">
    <property type="protein sequence ID" value="KOX73201.1"/>
    <property type="molecule type" value="Genomic_DNA"/>
</dbReference>
<dbReference type="GO" id="GO:0034625">
    <property type="term" value="P:fatty acid elongation, monounsaturated fatty acid"/>
    <property type="evidence" value="ECO:0007669"/>
    <property type="project" value="TreeGrafter"/>
</dbReference>
<gene>
    <name evidence="11" type="ORF">WN51_01792</name>
</gene>
<keyword evidence="6 10" id="KW-1133">Transmembrane helix</keyword>
<evidence type="ECO:0000256" key="2">
    <source>
        <dbReference type="ARBA" id="ARBA00022516"/>
    </source>
</evidence>
<dbReference type="Proteomes" id="UP000053105">
    <property type="component" value="Unassembled WGS sequence"/>
</dbReference>
<dbReference type="GO" id="GO:0030148">
    <property type="term" value="P:sphingolipid biosynthetic process"/>
    <property type="evidence" value="ECO:0007669"/>
    <property type="project" value="TreeGrafter"/>
</dbReference>
<comment type="similarity">
    <text evidence="10">Belongs to the ELO family.</text>
</comment>
<evidence type="ECO:0000256" key="3">
    <source>
        <dbReference type="ARBA" id="ARBA00022679"/>
    </source>
</evidence>
<evidence type="ECO:0000256" key="9">
    <source>
        <dbReference type="ARBA" id="ARBA00023160"/>
    </source>
</evidence>
<dbReference type="InterPro" id="IPR002076">
    <property type="entry name" value="ELO_fam"/>
</dbReference>
<evidence type="ECO:0000256" key="7">
    <source>
        <dbReference type="ARBA" id="ARBA00023098"/>
    </source>
</evidence>
<keyword evidence="2 10" id="KW-0444">Lipid biosynthesis</keyword>
<dbReference type="GO" id="GO:0019367">
    <property type="term" value="P:fatty acid elongation, saturated fatty acid"/>
    <property type="evidence" value="ECO:0007669"/>
    <property type="project" value="TreeGrafter"/>
</dbReference>
<dbReference type="GO" id="GO:0034626">
    <property type="term" value="P:fatty acid elongation, polyunsaturated fatty acid"/>
    <property type="evidence" value="ECO:0007669"/>
    <property type="project" value="TreeGrafter"/>
</dbReference>
<dbReference type="InterPro" id="IPR036770">
    <property type="entry name" value="Ankyrin_rpt-contain_sf"/>
</dbReference>
<evidence type="ECO:0000256" key="10">
    <source>
        <dbReference type="RuleBase" id="RU361115"/>
    </source>
</evidence>
<dbReference type="GO" id="GO:0005789">
    <property type="term" value="C:endoplasmic reticulum membrane"/>
    <property type="evidence" value="ECO:0007669"/>
    <property type="project" value="TreeGrafter"/>
</dbReference>
<dbReference type="PANTHER" id="PTHR11157">
    <property type="entry name" value="FATTY ACID ACYL TRANSFERASE-RELATED"/>
    <property type="match status" value="1"/>
</dbReference>
<comment type="subcellular location">
    <subcellularLocation>
        <location evidence="1">Membrane</location>
        <topology evidence="1">Multi-pass membrane protein</topology>
    </subcellularLocation>
</comment>
<dbReference type="SUPFAM" id="SSF48403">
    <property type="entry name" value="Ankyrin repeat"/>
    <property type="match status" value="1"/>
</dbReference>
<accession>A0A0N0U532</accession>
<comment type="catalytic activity">
    <reaction evidence="10">
        <text>a very-long-chain acyl-CoA + malonyl-CoA + H(+) = a very-long-chain 3-oxoacyl-CoA + CO2 + CoA</text>
        <dbReference type="Rhea" id="RHEA:32727"/>
        <dbReference type="ChEBI" id="CHEBI:15378"/>
        <dbReference type="ChEBI" id="CHEBI:16526"/>
        <dbReference type="ChEBI" id="CHEBI:57287"/>
        <dbReference type="ChEBI" id="CHEBI:57384"/>
        <dbReference type="ChEBI" id="CHEBI:90725"/>
        <dbReference type="ChEBI" id="CHEBI:90736"/>
        <dbReference type="EC" id="2.3.1.199"/>
    </reaction>
</comment>
<organism evidence="11 12">
    <name type="scientific">Melipona quadrifasciata</name>
    <dbReference type="NCBI Taxonomy" id="166423"/>
    <lineage>
        <taxon>Eukaryota</taxon>
        <taxon>Metazoa</taxon>
        <taxon>Ecdysozoa</taxon>
        <taxon>Arthropoda</taxon>
        <taxon>Hexapoda</taxon>
        <taxon>Insecta</taxon>
        <taxon>Pterygota</taxon>
        <taxon>Neoptera</taxon>
        <taxon>Endopterygota</taxon>
        <taxon>Hymenoptera</taxon>
        <taxon>Apocrita</taxon>
        <taxon>Aculeata</taxon>
        <taxon>Apoidea</taxon>
        <taxon>Anthophila</taxon>
        <taxon>Apidae</taxon>
        <taxon>Melipona</taxon>
    </lineage>
</organism>
<dbReference type="Gene3D" id="1.25.40.20">
    <property type="entry name" value="Ankyrin repeat-containing domain"/>
    <property type="match status" value="1"/>
</dbReference>
<dbReference type="GO" id="GO:0009922">
    <property type="term" value="F:fatty acid elongase activity"/>
    <property type="evidence" value="ECO:0007669"/>
    <property type="project" value="UniProtKB-EC"/>
</dbReference>
<evidence type="ECO:0000256" key="1">
    <source>
        <dbReference type="ARBA" id="ARBA00004141"/>
    </source>
</evidence>
<evidence type="ECO:0000256" key="6">
    <source>
        <dbReference type="ARBA" id="ARBA00022989"/>
    </source>
</evidence>
<keyword evidence="3 10" id="KW-0808">Transferase</keyword>
<sequence>INSYDEEVIQMFKNFEYGDVKGAIEFFTTRFCKKFLQPIGMLNVILVHLAAWLPAPDCWKRTGADVNVEDSHGITPLLLAGSAIGKMTSNEIYKYNSVVQTLVQGLHQTSFTLIQVFIEPLHTAFKLGCLKAAETLLNVDPPLNKCKKLRTVLYFAASVGITQRYLTHNPVSSFSLWIFTIMKLIEFGDTVFIVLRKQPLIFLHWYHHITVFLCTWHSFGETIGFGSWFSLVNTFIHSYMYSYYALKAMQVRIPKWISIMLTVLQIVQMFWGMVITTSAYYYVHIAQIQCNVTTSNLKFSALMYLSYLILFVNFFAQSYLSNKCVNKAERKNEIKTQ</sequence>
<keyword evidence="8 10" id="KW-0472">Membrane</keyword>
<dbReference type="Pfam" id="PF01151">
    <property type="entry name" value="ELO"/>
    <property type="match status" value="1"/>
</dbReference>
<dbReference type="PROSITE" id="PS01188">
    <property type="entry name" value="ELO"/>
    <property type="match status" value="1"/>
</dbReference>
<feature type="non-terminal residue" evidence="11">
    <location>
        <position position="1"/>
    </location>
</feature>
<evidence type="ECO:0000256" key="5">
    <source>
        <dbReference type="ARBA" id="ARBA00022832"/>
    </source>
</evidence>
<evidence type="ECO:0000256" key="4">
    <source>
        <dbReference type="ARBA" id="ARBA00022692"/>
    </source>
</evidence>
<keyword evidence="9 10" id="KW-0275">Fatty acid biosynthesis</keyword>
<protein>
    <recommendedName>
        <fullName evidence="10">Elongation of very long chain fatty acids protein</fullName>
        <ecNumber evidence="10">2.3.1.199</ecNumber>
    </recommendedName>
    <alternativeName>
        <fullName evidence="10">Very-long-chain 3-oxoacyl-CoA synthase</fullName>
    </alternativeName>
</protein>
<proteinExistence type="inferred from homology"/>
<dbReference type="EC" id="2.3.1.199" evidence="10"/>
<keyword evidence="4 10" id="KW-0812">Transmembrane</keyword>
<keyword evidence="5 10" id="KW-0276">Fatty acid metabolism</keyword>
<dbReference type="AlphaFoldDB" id="A0A0N0U532"/>
<feature type="transmembrane region" description="Helical" evidence="10">
    <location>
        <begin position="301"/>
        <end position="320"/>
    </location>
</feature>
<feature type="transmembrane region" description="Helical" evidence="10">
    <location>
        <begin position="174"/>
        <end position="195"/>
    </location>
</feature>
<feature type="transmembrane region" description="Helical" evidence="10">
    <location>
        <begin position="256"/>
        <end position="281"/>
    </location>
</feature>
<dbReference type="GO" id="GO:0042761">
    <property type="term" value="P:very long-chain fatty acid biosynthetic process"/>
    <property type="evidence" value="ECO:0007669"/>
    <property type="project" value="TreeGrafter"/>
</dbReference>